<proteinExistence type="predicted"/>
<organism evidence="1 2">
    <name type="scientific">Alcanivorax sediminis</name>
    <dbReference type="NCBI Taxonomy" id="2663008"/>
    <lineage>
        <taxon>Bacteria</taxon>
        <taxon>Pseudomonadati</taxon>
        <taxon>Pseudomonadota</taxon>
        <taxon>Gammaproteobacteria</taxon>
        <taxon>Oceanospirillales</taxon>
        <taxon>Alcanivoracaceae</taxon>
        <taxon>Alcanivorax</taxon>
    </lineage>
</organism>
<dbReference type="InterPro" id="IPR058690">
    <property type="entry name" value="BrxE"/>
</dbReference>
<evidence type="ECO:0000313" key="1">
    <source>
        <dbReference type="EMBL" id="MQX52354.1"/>
    </source>
</evidence>
<dbReference type="NCBIfam" id="NF033447">
    <property type="entry name" value="BrxE_fam"/>
    <property type="match status" value="1"/>
</dbReference>
<dbReference type="EMBL" id="WIRE01000001">
    <property type="protein sequence ID" value="MQX52354.1"/>
    <property type="molecule type" value="Genomic_DNA"/>
</dbReference>
<reference evidence="1 2" key="1">
    <citation type="submission" date="2019-10" db="EMBL/GenBank/DDBJ databases">
        <title>Alcanivorax sp.PA15-N-34 draft genome sequence.</title>
        <authorList>
            <person name="Liao X."/>
            <person name="Shao Z."/>
        </authorList>
    </citation>
    <scope>NUCLEOTIDE SEQUENCE [LARGE SCALE GENOMIC DNA]</scope>
    <source>
        <strain evidence="1 2">PA15-N-34</strain>
    </source>
</reference>
<dbReference type="AlphaFoldDB" id="A0A6N7LT49"/>
<dbReference type="RefSeq" id="WP_153499067.1">
    <property type="nucleotide sequence ID" value="NZ_WIRE01000001.1"/>
</dbReference>
<sequence>MNNGVVRLVAELRLVVGFLGEKAQSDWWGSNFLGGTSGAFLAPVFSRTTMLARYHGVCEAATIVHDEHIGLGENFHLYRLPDAIERAVAQEVAGLEEKRLLDSVLCSSSAALDRLKTLADGQEQKVEGPVVVGSYSDANLDATMRQSAQHYLMAFTQGYKCFPYLREAT</sequence>
<dbReference type="Proteomes" id="UP000469421">
    <property type="component" value="Unassembled WGS sequence"/>
</dbReference>
<keyword evidence="2" id="KW-1185">Reference proteome</keyword>
<protein>
    <submittedName>
        <fullName evidence="1">BrxE family protein</fullName>
    </submittedName>
</protein>
<evidence type="ECO:0000313" key="2">
    <source>
        <dbReference type="Proteomes" id="UP000469421"/>
    </source>
</evidence>
<accession>A0A6N7LT49</accession>
<comment type="caution">
    <text evidence="1">The sequence shown here is derived from an EMBL/GenBank/DDBJ whole genome shotgun (WGS) entry which is preliminary data.</text>
</comment>
<dbReference type="Pfam" id="PF26412">
    <property type="entry name" value="BrxE"/>
    <property type="match status" value="1"/>
</dbReference>
<gene>
    <name evidence="1" type="ORF">GFN93_03780</name>
</gene>
<name>A0A6N7LT49_9GAMM</name>